<evidence type="ECO:0000313" key="3">
    <source>
        <dbReference type="Proteomes" id="UP000318331"/>
    </source>
</evidence>
<gene>
    <name evidence="2" type="ORF">FB466_0624</name>
</gene>
<dbReference type="RefSeq" id="WP_141915741.1">
    <property type="nucleotide sequence ID" value="NZ_BAAAYS010000001.1"/>
</dbReference>
<sequence>MDNQAPEWVNVGINAALMVITVVTAIIGIQQTRKNRIAAGKSETNASTYADQSLQASERLAAATEAQARLADAQRPPVWSEVTKVSKATYSIRNNSTDRLILDSITLNPELLSRWAAIEVPACVEHGDFFTFVAPGVNGRRLRSITLTWRTSEGSELMNVSRNIPFI</sequence>
<keyword evidence="1" id="KW-0812">Transmembrane</keyword>
<accession>A0A543I5J3</accession>
<keyword evidence="3" id="KW-1185">Reference proteome</keyword>
<dbReference type="EMBL" id="VFPN01000001">
    <property type="protein sequence ID" value="TQM65811.1"/>
    <property type="molecule type" value="Genomic_DNA"/>
</dbReference>
<keyword evidence="1" id="KW-0472">Membrane</keyword>
<dbReference type="AlphaFoldDB" id="A0A543I5J3"/>
<proteinExistence type="predicted"/>
<reference evidence="2 3" key="1">
    <citation type="submission" date="2019-06" db="EMBL/GenBank/DDBJ databases">
        <title>Sequencing the genomes of 1000 actinobacteria strains.</title>
        <authorList>
            <person name="Klenk H.-P."/>
        </authorList>
    </citation>
    <scope>NUCLEOTIDE SEQUENCE [LARGE SCALE GENOMIC DNA]</scope>
    <source>
        <strain evidence="2 3">DSM 18031</strain>
    </source>
</reference>
<dbReference type="Proteomes" id="UP000318331">
    <property type="component" value="Unassembled WGS sequence"/>
</dbReference>
<organism evidence="2 3">
    <name type="scientific">Klugiella xanthotipulae</name>
    <dbReference type="NCBI Taxonomy" id="244735"/>
    <lineage>
        <taxon>Bacteria</taxon>
        <taxon>Bacillati</taxon>
        <taxon>Actinomycetota</taxon>
        <taxon>Actinomycetes</taxon>
        <taxon>Micrococcales</taxon>
        <taxon>Microbacteriaceae</taxon>
        <taxon>Klugiella</taxon>
    </lineage>
</organism>
<evidence type="ECO:0000313" key="2">
    <source>
        <dbReference type="EMBL" id="TQM65811.1"/>
    </source>
</evidence>
<feature type="transmembrane region" description="Helical" evidence="1">
    <location>
        <begin position="12"/>
        <end position="29"/>
    </location>
</feature>
<name>A0A543I5J3_9MICO</name>
<protein>
    <submittedName>
        <fullName evidence="2">Uncharacterized protein</fullName>
    </submittedName>
</protein>
<comment type="caution">
    <text evidence="2">The sequence shown here is derived from an EMBL/GenBank/DDBJ whole genome shotgun (WGS) entry which is preliminary data.</text>
</comment>
<keyword evidence="1" id="KW-1133">Transmembrane helix</keyword>
<evidence type="ECO:0000256" key="1">
    <source>
        <dbReference type="SAM" id="Phobius"/>
    </source>
</evidence>